<protein>
    <submittedName>
        <fullName evidence="3">EamA family transporter</fullName>
    </submittedName>
</protein>
<gene>
    <name evidence="3" type="ORF">ACFQFQ_31660</name>
</gene>
<proteinExistence type="predicted"/>
<dbReference type="SUPFAM" id="SSF103481">
    <property type="entry name" value="Multidrug resistance efflux transporter EmrE"/>
    <property type="match status" value="1"/>
</dbReference>
<sequence length="144" mass="15770">MKPLLLAIIAALGNAIFIYFQRASPVTPNQFLFSAGTLLSALLWCSLATYLMRTESDGDYIVTAWPFMLASGFGVFVTFVGFYLLHTRYGASQYSLVAVSSIFTVSIFVGVILFRESFNWIQVLATLLAIGSIVLFAIGRGMNS</sequence>
<evidence type="ECO:0000313" key="3">
    <source>
        <dbReference type="EMBL" id="MFC6763129.1"/>
    </source>
</evidence>
<dbReference type="InterPro" id="IPR000620">
    <property type="entry name" value="EamA_dom"/>
</dbReference>
<feature type="transmembrane region" description="Helical" evidence="1">
    <location>
        <begin position="31"/>
        <end position="52"/>
    </location>
</feature>
<keyword evidence="4" id="KW-1185">Reference proteome</keyword>
<keyword evidence="1" id="KW-0472">Membrane</keyword>
<keyword evidence="1" id="KW-1133">Transmembrane helix</keyword>
<keyword evidence="1" id="KW-0812">Transmembrane</keyword>
<feature type="transmembrane region" description="Helical" evidence="1">
    <location>
        <begin position="91"/>
        <end position="114"/>
    </location>
</feature>
<name>A0ABW2BBJ5_9RHOB</name>
<dbReference type="EMBL" id="JBHSWG010000008">
    <property type="protein sequence ID" value="MFC6763129.1"/>
    <property type="molecule type" value="Genomic_DNA"/>
</dbReference>
<accession>A0ABW2BBJ5</accession>
<evidence type="ECO:0000259" key="2">
    <source>
        <dbReference type="Pfam" id="PF00892"/>
    </source>
</evidence>
<dbReference type="Proteomes" id="UP001596353">
    <property type="component" value="Unassembled WGS sequence"/>
</dbReference>
<organism evidence="3 4">
    <name type="scientific">Sulfitobacter porphyrae</name>
    <dbReference type="NCBI Taxonomy" id="1246864"/>
    <lineage>
        <taxon>Bacteria</taxon>
        <taxon>Pseudomonadati</taxon>
        <taxon>Pseudomonadota</taxon>
        <taxon>Alphaproteobacteria</taxon>
        <taxon>Rhodobacterales</taxon>
        <taxon>Roseobacteraceae</taxon>
        <taxon>Sulfitobacter</taxon>
    </lineage>
</organism>
<feature type="transmembrane region" description="Helical" evidence="1">
    <location>
        <begin position="64"/>
        <end position="85"/>
    </location>
</feature>
<feature type="domain" description="EamA" evidence="2">
    <location>
        <begin position="3"/>
        <end position="136"/>
    </location>
</feature>
<evidence type="ECO:0000313" key="4">
    <source>
        <dbReference type="Proteomes" id="UP001596353"/>
    </source>
</evidence>
<feature type="transmembrane region" description="Helical" evidence="1">
    <location>
        <begin position="121"/>
        <end position="139"/>
    </location>
</feature>
<dbReference type="Pfam" id="PF00892">
    <property type="entry name" value="EamA"/>
    <property type="match status" value="1"/>
</dbReference>
<reference evidence="4" key="1">
    <citation type="journal article" date="2019" name="Int. J. Syst. Evol. Microbiol.">
        <title>The Global Catalogue of Microorganisms (GCM) 10K type strain sequencing project: providing services to taxonomists for standard genome sequencing and annotation.</title>
        <authorList>
            <consortium name="The Broad Institute Genomics Platform"/>
            <consortium name="The Broad Institute Genome Sequencing Center for Infectious Disease"/>
            <person name="Wu L."/>
            <person name="Ma J."/>
        </authorList>
    </citation>
    <scope>NUCLEOTIDE SEQUENCE [LARGE SCALE GENOMIC DNA]</scope>
    <source>
        <strain evidence="4">CCUG 66188</strain>
    </source>
</reference>
<comment type="caution">
    <text evidence="3">The sequence shown here is derived from an EMBL/GenBank/DDBJ whole genome shotgun (WGS) entry which is preliminary data.</text>
</comment>
<dbReference type="InterPro" id="IPR037185">
    <property type="entry name" value="EmrE-like"/>
</dbReference>
<evidence type="ECO:0000256" key="1">
    <source>
        <dbReference type="SAM" id="Phobius"/>
    </source>
</evidence>